<dbReference type="Proteomes" id="UP001258315">
    <property type="component" value="Unassembled WGS sequence"/>
</dbReference>
<reference evidence="3" key="1">
    <citation type="submission" date="2023-07" db="EMBL/GenBank/DDBJ databases">
        <title>Functional and genomic diversity of the sorghum phyllosphere microbiome.</title>
        <authorList>
            <person name="Shade A."/>
        </authorList>
    </citation>
    <scope>NUCLEOTIDE SEQUENCE [LARGE SCALE GENOMIC DNA]</scope>
    <source>
        <strain evidence="3">SORGH_AS_0422</strain>
    </source>
</reference>
<evidence type="ECO:0000313" key="3">
    <source>
        <dbReference type="Proteomes" id="UP001258315"/>
    </source>
</evidence>
<feature type="transmembrane region" description="Helical" evidence="1">
    <location>
        <begin position="265"/>
        <end position="285"/>
    </location>
</feature>
<name>A0ABU3GYX5_9SPHI</name>
<feature type="transmembrane region" description="Helical" evidence="1">
    <location>
        <begin position="195"/>
        <end position="216"/>
    </location>
</feature>
<protein>
    <recommendedName>
        <fullName evidence="4">ABC transporter permease</fullName>
    </recommendedName>
</protein>
<keyword evidence="3" id="KW-1185">Reference proteome</keyword>
<keyword evidence="1" id="KW-0812">Transmembrane</keyword>
<feature type="transmembrane region" description="Helical" evidence="1">
    <location>
        <begin position="105"/>
        <end position="131"/>
    </location>
</feature>
<feature type="transmembrane region" description="Helical" evidence="1">
    <location>
        <begin position="291"/>
        <end position="313"/>
    </location>
</feature>
<feature type="transmembrane region" description="Helical" evidence="1">
    <location>
        <begin position="48"/>
        <end position="69"/>
    </location>
</feature>
<keyword evidence="1" id="KW-1133">Transmembrane helix</keyword>
<sequence>MNSPLTHILNRIFVCGFYQAHAGMFLFFFLVMIGAVDPGQLLSYHKTLMVAFITSPLMLLVVLAVWLLYTLKCWHYVVAQIGAPPQHFLFYSSTSYTKRQQLKSWFLVQAAILLPVIAYGLTAVGVGFYYGFYWQPAVIVLYLLLLTGLSAWLYTFVVNRLIDGSKQSWLLNLSSSWKKPYYSLYLYHIANRLKIPYLITKGLSWIIITAVFQLFADVQHDARVAGMAVLAIAVTHGVIVFEGQRFEHTYLSFARNFSYPLLQRYGYAVLTYCILLLPEGFWLFGRFNPLLAVQLFLMMLSMVILLHTLIYYIGLNMDRYLQWIMGLFIVLFWVMMFKLMIGLVLFNVVVSYLIFYRFYYRDMPVVDMKK</sequence>
<feature type="transmembrane region" description="Helical" evidence="1">
    <location>
        <begin position="12"/>
        <end position="36"/>
    </location>
</feature>
<evidence type="ECO:0000313" key="2">
    <source>
        <dbReference type="EMBL" id="MDT3404971.1"/>
    </source>
</evidence>
<proteinExistence type="predicted"/>
<feature type="transmembrane region" description="Helical" evidence="1">
    <location>
        <begin position="137"/>
        <end position="157"/>
    </location>
</feature>
<dbReference type="RefSeq" id="WP_311952912.1">
    <property type="nucleotide sequence ID" value="NZ_JAVLVU010000001.1"/>
</dbReference>
<feature type="transmembrane region" description="Helical" evidence="1">
    <location>
        <begin position="343"/>
        <end position="360"/>
    </location>
</feature>
<keyword evidence="1" id="KW-0472">Membrane</keyword>
<organism evidence="2 3">
    <name type="scientific">Mucilaginibacter terrae</name>
    <dbReference type="NCBI Taxonomy" id="1955052"/>
    <lineage>
        <taxon>Bacteria</taxon>
        <taxon>Pseudomonadati</taxon>
        <taxon>Bacteroidota</taxon>
        <taxon>Sphingobacteriia</taxon>
        <taxon>Sphingobacteriales</taxon>
        <taxon>Sphingobacteriaceae</taxon>
        <taxon>Mucilaginibacter</taxon>
    </lineage>
</organism>
<evidence type="ECO:0008006" key="4">
    <source>
        <dbReference type="Google" id="ProtNLM"/>
    </source>
</evidence>
<evidence type="ECO:0000256" key="1">
    <source>
        <dbReference type="SAM" id="Phobius"/>
    </source>
</evidence>
<accession>A0ABU3GYX5</accession>
<dbReference type="EMBL" id="JAVLVU010000001">
    <property type="protein sequence ID" value="MDT3404971.1"/>
    <property type="molecule type" value="Genomic_DNA"/>
</dbReference>
<feature type="transmembrane region" description="Helical" evidence="1">
    <location>
        <begin position="320"/>
        <end position="337"/>
    </location>
</feature>
<gene>
    <name evidence="2" type="ORF">QE417_004043</name>
</gene>
<feature type="transmembrane region" description="Helical" evidence="1">
    <location>
        <begin position="222"/>
        <end position="244"/>
    </location>
</feature>
<comment type="caution">
    <text evidence="2">The sequence shown here is derived from an EMBL/GenBank/DDBJ whole genome shotgun (WGS) entry which is preliminary data.</text>
</comment>